<dbReference type="Pfam" id="PF02829">
    <property type="entry name" value="3H"/>
    <property type="match status" value="1"/>
</dbReference>
<accession>A0ABT7V911</accession>
<proteinExistence type="predicted"/>
<dbReference type="InterPro" id="IPR004173">
    <property type="entry name" value="3H_domain"/>
</dbReference>
<dbReference type="Gene3D" id="1.10.10.10">
    <property type="entry name" value="Winged helix-like DNA-binding domain superfamily/Winged helix DNA-binding domain"/>
    <property type="match status" value="1"/>
</dbReference>
<dbReference type="InterPro" id="IPR026043">
    <property type="entry name" value="NadR"/>
</dbReference>
<dbReference type="InterPro" id="IPR013196">
    <property type="entry name" value="HTH_11"/>
</dbReference>
<organism evidence="3 4">
    <name type="scientific">Enorma phocaeensis</name>
    <dbReference type="NCBI Taxonomy" id="1871019"/>
    <lineage>
        <taxon>Bacteria</taxon>
        <taxon>Bacillati</taxon>
        <taxon>Actinomycetota</taxon>
        <taxon>Coriobacteriia</taxon>
        <taxon>Coriobacteriales</taxon>
        <taxon>Coriobacteriaceae</taxon>
        <taxon>Enorma</taxon>
    </lineage>
</organism>
<evidence type="ECO:0000259" key="1">
    <source>
        <dbReference type="Pfam" id="PF02829"/>
    </source>
</evidence>
<evidence type="ECO:0000313" key="4">
    <source>
        <dbReference type="Proteomes" id="UP001529421"/>
    </source>
</evidence>
<comment type="caution">
    <text evidence="3">The sequence shown here is derived from an EMBL/GenBank/DDBJ whole genome shotgun (WGS) entry which is preliminary data.</text>
</comment>
<dbReference type="SUPFAM" id="SSF75500">
    <property type="entry name" value="Putative transcriptional regulator TM1602, C-terminal domain"/>
    <property type="match status" value="1"/>
</dbReference>
<reference evidence="4" key="1">
    <citation type="submission" date="2023-06" db="EMBL/GenBank/DDBJ databases">
        <title>Identification and characterization of horizontal gene transfer across gut microbiota members of farm animals based on homology search.</title>
        <authorList>
            <person name="Zeman M."/>
            <person name="Kubasova T."/>
            <person name="Jahodarova E."/>
            <person name="Nykrynova M."/>
            <person name="Rychlik I."/>
        </authorList>
    </citation>
    <scope>NUCLEOTIDE SEQUENCE [LARGE SCALE GENOMIC DNA]</scope>
    <source>
        <strain evidence="4">154_Feed</strain>
    </source>
</reference>
<name>A0ABT7V911_9ACTN</name>
<dbReference type="Pfam" id="PF08279">
    <property type="entry name" value="HTH_11"/>
    <property type="match status" value="1"/>
</dbReference>
<keyword evidence="4" id="KW-1185">Reference proteome</keyword>
<dbReference type="RefSeq" id="WP_289545062.1">
    <property type="nucleotide sequence ID" value="NZ_JAUDDZ010000006.1"/>
</dbReference>
<feature type="domain" description="Helix-turn-helix type 11" evidence="2">
    <location>
        <begin position="6"/>
        <end position="58"/>
    </location>
</feature>
<dbReference type="InterPro" id="IPR035922">
    <property type="entry name" value="3H_dom_sf"/>
</dbReference>
<protein>
    <submittedName>
        <fullName evidence="3">Transcription repressor NadR</fullName>
    </submittedName>
</protein>
<evidence type="ECO:0000313" key="3">
    <source>
        <dbReference type="EMBL" id="MDM8274975.1"/>
    </source>
</evidence>
<evidence type="ECO:0000259" key="2">
    <source>
        <dbReference type="Pfam" id="PF08279"/>
    </source>
</evidence>
<dbReference type="PIRSF" id="PIRSF037847">
    <property type="entry name" value="NiaR"/>
    <property type="match status" value="1"/>
</dbReference>
<feature type="domain" description="3H" evidence="1">
    <location>
        <begin position="74"/>
        <end position="169"/>
    </location>
</feature>
<dbReference type="InterPro" id="IPR036388">
    <property type="entry name" value="WH-like_DNA-bd_sf"/>
</dbReference>
<dbReference type="PANTHER" id="PTHR40068">
    <property type="entry name" value="TRANSCRIPTION REPRESSOR NIAR-RELATED"/>
    <property type="match status" value="1"/>
</dbReference>
<sequence>MTGVERRDVILGALRASAKPLSGGALARSVGVSRQVVVQDVALLRADGHDIAATNRGYVLHEGEETSRPARLFKVLHTADELEDELTCVVDLGGEVLDVTVSHRVYGKITAPLHVRSRRDVERYLEGIRTGKSSPLMTVTSGYHYHRIAADSTEVLDEVEDALRTRGYLAPVLPYERDAMAPAAARGAASS</sequence>
<dbReference type="InterPro" id="IPR036390">
    <property type="entry name" value="WH_DNA-bd_sf"/>
</dbReference>
<dbReference type="EMBL" id="JAUDDZ010000006">
    <property type="protein sequence ID" value="MDM8274975.1"/>
    <property type="molecule type" value="Genomic_DNA"/>
</dbReference>
<dbReference type="SUPFAM" id="SSF46785">
    <property type="entry name" value="Winged helix' DNA-binding domain"/>
    <property type="match status" value="1"/>
</dbReference>
<dbReference type="Gene3D" id="3.30.1340.20">
    <property type="entry name" value="3H domain"/>
    <property type="match status" value="1"/>
</dbReference>
<dbReference type="Proteomes" id="UP001529421">
    <property type="component" value="Unassembled WGS sequence"/>
</dbReference>
<gene>
    <name evidence="3" type="ORF">QUW28_05600</name>
</gene>
<dbReference type="PANTHER" id="PTHR40068:SF1">
    <property type="entry name" value="TRANSCRIPTION REPRESSOR NIAR-RELATED"/>
    <property type="match status" value="1"/>
</dbReference>